<dbReference type="OrthoDB" id="7274881at2"/>
<keyword evidence="3" id="KW-1185">Reference proteome</keyword>
<dbReference type="RefSeq" id="WP_090901823.1">
    <property type="nucleotide sequence ID" value="NZ_CZPZ01000035.1"/>
</dbReference>
<evidence type="ECO:0000313" key="2">
    <source>
        <dbReference type="EMBL" id="CUS39541.1"/>
    </source>
</evidence>
<sequence>MNDNRTSASIRPIPIPGMGHGIAIMILLVSAWGGTPVHAEDQPEMSNSREVIGNSVKSIDGKNLGKIKDLVMNWRRDGYSKYAVLSVGGFFGLGEEYFAVPWEALMPSHKNEHYVLDMMEEHLKNSPGFVVYRFYDRSSVAAPRAGRSSGAQSAHALKRDMGSNLNVSVARSFPMQYAVKEEFHR</sequence>
<dbReference type="Pfam" id="PF05239">
    <property type="entry name" value="PRC"/>
    <property type="match status" value="1"/>
</dbReference>
<evidence type="ECO:0000259" key="1">
    <source>
        <dbReference type="Pfam" id="PF05239"/>
    </source>
</evidence>
<dbReference type="Gene3D" id="2.30.30.240">
    <property type="entry name" value="PRC-barrel domain"/>
    <property type="match status" value="1"/>
</dbReference>
<proteinExistence type="predicted"/>
<dbReference type="InterPro" id="IPR027275">
    <property type="entry name" value="PRC-brl_dom"/>
</dbReference>
<dbReference type="SUPFAM" id="SSF50346">
    <property type="entry name" value="PRC-barrel domain"/>
    <property type="match status" value="1"/>
</dbReference>
<dbReference type="InterPro" id="IPR011033">
    <property type="entry name" value="PRC_barrel-like_sf"/>
</dbReference>
<dbReference type="STRING" id="1742973.COMA2_80044"/>
<protein>
    <recommendedName>
        <fullName evidence="1">PRC-barrel domain-containing protein</fullName>
    </recommendedName>
</protein>
<reference evidence="3" key="1">
    <citation type="submission" date="2015-10" db="EMBL/GenBank/DDBJ databases">
        <authorList>
            <person name="Luecker S."/>
            <person name="Luecker S."/>
        </authorList>
    </citation>
    <scope>NUCLEOTIDE SEQUENCE [LARGE SCALE GENOMIC DNA]</scope>
</reference>
<feature type="domain" description="PRC-barrel" evidence="1">
    <location>
        <begin position="44"/>
        <end position="120"/>
    </location>
</feature>
<evidence type="ECO:0000313" key="3">
    <source>
        <dbReference type="Proteomes" id="UP000198736"/>
    </source>
</evidence>
<gene>
    <name evidence="2" type="ORF">COMA2_80044</name>
</gene>
<organism evidence="2 3">
    <name type="scientific">Candidatus Nitrospira nitrificans</name>
    <dbReference type="NCBI Taxonomy" id="1742973"/>
    <lineage>
        <taxon>Bacteria</taxon>
        <taxon>Pseudomonadati</taxon>
        <taxon>Nitrospirota</taxon>
        <taxon>Nitrospiria</taxon>
        <taxon>Nitrospirales</taxon>
        <taxon>Nitrospiraceae</taxon>
        <taxon>Nitrospira</taxon>
    </lineage>
</organism>
<dbReference type="PANTHER" id="PTHR36505:SF1">
    <property type="entry name" value="BLR1072 PROTEIN"/>
    <property type="match status" value="1"/>
</dbReference>
<accession>A0A0S4LPU2</accession>
<dbReference type="EMBL" id="CZPZ01000035">
    <property type="protein sequence ID" value="CUS39541.1"/>
    <property type="molecule type" value="Genomic_DNA"/>
</dbReference>
<dbReference type="Proteomes" id="UP000198736">
    <property type="component" value="Unassembled WGS sequence"/>
</dbReference>
<name>A0A0S4LPU2_9BACT</name>
<dbReference type="AlphaFoldDB" id="A0A0S4LPU2"/>
<dbReference type="PANTHER" id="PTHR36505">
    <property type="entry name" value="BLR1072 PROTEIN"/>
    <property type="match status" value="1"/>
</dbReference>